<dbReference type="Proteomes" id="UP001160519">
    <property type="component" value="Unassembled WGS sequence"/>
</dbReference>
<dbReference type="CDD" id="cd12870">
    <property type="entry name" value="MqsA"/>
    <property type="match status" value="1"/>
</dbReference>
<dbReference type="Pfam" id="PF15731">
    <property type="entry name" value="MqsA_antitoxin"/>
    <property type="match status" value="1"/>
</dbReference>
<keyword evidence="2" id="KW-1185">Reference proteome</keyword>
<proteinExistence type="predicted"/>
<protein>
    <submittedName>
        <fullName evidence="1">Type II toxin-antitoxin system MqsA family antitoxin</fullName>
    </submittedName>
</protein>
<dbReference type="EMBL" id="JAQSDF010000043">
    <property type="protein sequence ID" value="MDI1231801.1"/>
    <property type="molecule type" value="Genomic_DNA"/>
</dbReference>
<comment type="caution">
    <text evidence="1">The sequence shown here is derived from an EMBL/GenBank/DDBJ whole genome shotgun (WGS) entry which is preliminary data.</text>
</comment>
<organism evidence="1 2">
    <name type="scientific">Candidatus Methylobacter titanis</name>
    <dbReference type="NCBI Taxonomy" id="3053457"/>
    <lineage>
        <taxon>Bacteria</taxon>
        <taxon>Pseudomonadati</taxon>
        <taxon>Pseudomonadota</taxon>
        <taxon>Gammaproteobacteria</taxon>
        <taxon>Methylococcales</taxon>
        <taxon>Methylococcaceae</taxon>
        <taxon>Methylobacter</taxon>
    </lineage>
</organism>
<sequence>MKCPICKHGDTMTGTASITLEKNAATLVFKGVPAQICNNCGEEYFTDNITQSIMKQAELAIAQGVQIDVRQYRAA</sequence>
<evidence type="ECO:0000313" key="2">
    <source>
        <dbReference type="Proteomes" id="UP001160519"/>
    </source>
</evidence>
<reference evidence="1" key="1">
    <citation type="submission" date="2023-01" db="EMBL/GenBank/DDBJ databases">
        <title>Biogeochemical cycle of methane in antarctic sediments.</title>
        <authorList>
            <person name="Roldan D.M."/>
            <person name="Menes R.J."/>
        </authorList>
    </citation>
    <scope>NUCLEOTIDE SEQUENCE [LARGE SCALE GENOMIC DNA]</scope>
    <source>
        <strain evidence="1">K-2018 MAG008</strain>
    </source>
</reference>
<accession>A0AA43Q583</accession>
<gene>
    <name evidence="1" type="ORF">PSU93_11690</name>
</gene>
<evidence type="ECO:0000313" key="1">
    <source>
        <dbReference type="EMBL" id="MDI1231801.1"/>
    </source>
</evidence>
<dbReference type="InterPro" id="IPR032758">
    <property type="entry name" value="MqsA/HigA-2"/>
</dbReference>
<dbReference type="Gene3D" id="3.10.20.860">
    <property type="match status" value="1"/>
</dbReference>
<dbReference type="AlphaFoldDB" id="A0AA43Q583"/>
<name>A0AA43Q583_9GAMM</name>
<dbReference type="InterPro" id="IPR022453">
    <property type="entry name" value="Znf_MqsA-type"/>
</dbReference>
<dbReference type="NCBIfam" id="TIGR03831">
    <property type="entry name" value="YgiT_finger"/>
    <property type="match status" value="1"/>
</dbReference>